<gene>
    <name evidence="2" type="ORF">pETSU_133</name>
</gene>
<proteinExistence type="predicted"/>
<sequence length="5119" mass="556450">MAEMIKVNKKVINDPMYTPVRQWLTQRIAQLEIDGDPAELALAKERYDSLVAGDLVIEDVKTFADGIQRVCIVSRKTGFARVDIEFQKVSMQDILDDFGIPFVNIVDTDALKAFSKTNEEPAVLLWLEYKNTYGVLLTQDAATTVDGPMSAFGDLFFGQYKTERESLDWIDYDTIESGTVTITDPSIGVGIYPLFIQELVLVEANLPVITSNLPEFITTSRGDNFSIPNTYWFGGTLDITQTATVEITTAAGYTIPTRSDDKLSITGETIFGSSDNPVTDQIIVRVTHMYNGRPVRRTFRIQVRIDKDTAFDLTFEVRPATIKAARGDDVQVTVYGFFKGQPITIPSPPSTFASPKKYGDLTYVETLSDGGMIYAGKITGVPPLGLETDKDLYIATFNYVDGSTPYQAPAYINFELVRADSKPVFGIKGLTTTLRGYIDDQKQMEVKAFYGDTPVPAYNLGILPGPRGDLHQLIRVDSATADAVNYTVIRDSQKPGEDIEDSFEQKFTYLSDDGVKHTLFRTINIIISKVSVVQVIPFNDPRDVIRYQKGGPLFKVMVNGEDKTSQAIGLNMTWAAADDQFVTWEGNEWLIKYSTDTVRVVPVKFTWKQPYDGANHDMSYEGTLRIKVWDPNTNPGGGDGETGGGGGGDQGGSGNNDDGAVNTEVVVFPMYWGIDGDSDERGTVSFRVYSDGKEITKTAVLDSARTVMPPQLRNEGIRYDNATGMLVWTYYKLDEVEGGVAKLFYTDPKDGAQANLPANRRGRMYITANIKQSRVLRVTEQDTSEPVWLDETGRATLKLSFAGEPISLLDLNRAIISPNNPGTKQVTEVAVGEDYIDFTYTTLQGPNSAHNAPMEYEFSYTDPVTGELQKLRVVLNMTIRIQQLVITQFDDGVINTRMWETGSLNFKAMIGKRDITTLMNYNGGGLPVNRYVSFGGRSWTIIGADTQPHSEFINVRMFYTINVDYTQLTAYVPKTFNIDGWDGITFRHTLTPTDIVGNSGDEGEISGTFTYKYDNVTNGIRLDRTRSVIPDNIDIDEPIWDPVSEKAIIKYRLKRGYKYPMTLVFMHPTQSDTVTVPMTVDVKWAPGLNLESKQSTLSGYHTDVLDFVLKYNYSGVPVSNNNLAITYTAAPTGSTSLVEKQADKLRISLDQGGLQGTTYNCQFTVHAEYTDPDTQAVSSNELIVPTEIKVPTVAVGSNPVTQVKVYDRGQFRVKLVDSRGKEIPITLYTPNGTNNFVAFVAPNSYYVVKGDETQAVVTKLPLTLSYEIGGNAYTIDTEITFNITQFDGIDFVGTPVQSKLEGKAGDQAVAEFVFKYKGDVIHGVTLDPASIIPANLLIGQLTNSQLPYTLKGQGQDTAQFRFNRVGGSQTPVEGKDFVIVTLPVISTSSDEAFTLVSNDDEIELDWMTTGTLPIKVKYGDYELAGNAPGLSYKVTAAGDQGVVITSRDGNGVVLRADLASIPGTKKSYLDEIEVSYDVGAATPKTLKVQFNTRITTPIPTLTNNDKLTLSIYDRATFRQSLNFNQSGTGGVIAPTTRESIVPQTVPNQYVEMYTAFSFEVVGAPPTTSDVTVPLELTYTLKGVAEPQTFRFDTTLNIVGHVQPRFYCQFTPTVSEGVLGETRDVRFRPLYKDLPASTAVFRQDLSTIPAQVSITEVKKDPNNTEWTIVTLSGDAEGVGQCKFIWQYQEGAGEVSPELLSWEGDIQVRIMGEPGIEIGNRDNLIEGKHNDTGTYKLEILFGGLPLDTNAEIGKGLLTINVKSYNATDRNAQVMTITGTGADTFNYKLAGPLWVGNRAETKEILQLAYKYGGQTYTREVEVPLGYTSSAMVASGKDVYPILLADMFVDKDLSALSFMCDGLDLASTWTATGTVTQNGVKSKYIVYTGKKYRAEYAEQVATNTVVTTTFSSTYRGYPWTVDHDITYQLPAWDQKTYKVVINSEPTTLSVFVGETLDVLISEKFRAGGFGAPGDFLNTEQSDLSGVATLEYTSRTTSFGGYYWRYFTLKGMLPGTYNASLWFDRFINLDTFPYKDPKELYYDYYTRPIIFDVKVRPLTLSAPAAISAGNDDVKPSGTVTVKLNTLNIPVNDPNLVITALDPDVLTIETKTATSLTYRCKLPLNTAINSKFTANFKYAYTDPGTGLTHEGTQAVPVTYVNPADYPVVTGLVGGGPGNPLVLWKKFGQLFKITSGSNDITSQMTEFKNDPNRGIEFCQILDPFATTNVNWVQCIRGADVIGGLYSRQYWIFKAPFRGGTVDLSHTIEWYMYGVPANPAHLTGTYKPNPVFLKAGETGSIQFNLTYRGEKTVVPVMNDSVSDLKGVISVNSFDIDNATSTITVNYTALKEETNTLVFCWDLPGFDTYTDNINRLKMNVSVIPNVRIVLPDTPPNWDIYGNYPAPFTLMSGTTNLMDGLTASSTLPDVWVRNKTLTSTTGPVYQVIDAAKVDTLKTMKFIVTFTKGAFAGQTLEVMAPVNFKAWDQQQFKATVPLDTFPVADDGLPIISIGRGLKVNLTMSSQTRNADNPTWGNPGGQITTYSRLDLGLIASYNIVSATNNSAGGTQFTASINGLTNGYVKGKLAVDFAGNNTSLPNGYPPGTEGKNRQTFDVYYEVFEPELTWVGEVEPDEITIDASTLGNQIGYVERQLKFGRTPISYVNTTITLSDNTVVSTPLNNSPAKEVTRFPLRNLYINKYQDLHYQASITFSVIIGSVTYTKTYMQKVNLRGAGAAVPVLTLDNPHAVSAKVWERGPLPFDVAVNGSTTLPSGWSVKSVSIVDNSNVKMANAPAALTTWVVIAGDPTKPITSDVTFAVVVGDVGYRVTKNVTVRFNIAQYSGQELYANVRDGNFTSLTWWPERVVGVLSGGNSGIYFDVFYRGEPIPASTYSLAGPNGGSPYWTVRTVTTNQPAQIYMVIDGTAAAATQPNPITYQFRVYRTAAGPTGGVAGVDYVLLDVPMLGYGNKVLVISQDEGITGKFGDTIPFNCRVRIGLAEKAWGVSSNDLVRVYSLAPDTEVAVASYFPTGDGINFTFKKDITQEYVETNVIVTARSIDTPVAANAFNMKVKQLTTVVKPTIENVLSPNVVVSQKGKVPFTVMHDGVDLTSTITDIVVTGGKYVQQTAFNTGDANVWEVIKSEVAGVTAPVKFAFKVIAKGIQFSLEQSANFVIAPFNDAVLDIHPAAASATVGVGKPGSMKFTGSWGSNNLADNVELDLANSQLGTLITVDGTTPNSDGSITVNYTGGSSLASGNVVLRFKVKNGNATPVEGYDWKDVTLGIEVMLIVLETVSPFETVGTGTQYAPALLQQQVSYNGVVLENDDPNLKISMSSGTKVGISTVYPESISYRFLETITAETTHRPSVIFEYKGVAKITVPLTLTQQTVEGNPTVADVTDAEVEDGKTYKLPFKVLSGLDGRDISDTAVLTGLMLNSNTSYFKLNSDDTYTVIYKDTTVDVTGTARFTITVQDAGFETEMVVEVPMTILKFSGNTLKVATVTPVAPTSVIGGNSLTVKVRMERLGLLVPNTDFEHDPDHSSIPAPNTVTSVTNDPDGFSKVFVIKTTVASANTNLVVSCKYSPTSGDTPVLNKTYAYSYVRLLVGTANTLTIMARSNTDVNLGGAVGDVYYVNFDAFYNEVAVPITSSDFTAIALRDGDTSPGAAAKLEIVERVASGVVVRFKSTAWVNFYFDFTYKGVKYSTYHSLSTYSATASTTAASEYKVPQANVAGEFLFTVAQPEYDWVTQGSTPTPFKGPNWTLDNAAVLYGQLVIRDKSSGLVTSTIPLAGLKRDSVGRYHVPVELSHKPGTIEINTPITLDTVELTTGATYGAPIHRSRLPVSFVTQNLPGAPVLSTIDNNEVNTSTEKTTSVDFRLTQARKSGLYRFISTFVYTSIEGPATYVANGIKDPVTHTQFISLKGTGTTGDVLVKGTITDEDGVVYPVTLKLKAADPSQVEFILVDDVVDAFEQETVNLGASATYQGANLPLNHAAVTITANPAEWVEIVSVSADEIVVKVIKDATADETFTADIILTAYGETHKQELTVNLKTAVPPLEFSGIGTIIGGNLDTGSAGLVITHNGNNVAVNDSKLTFTVASDFTITEFKVSSFLYEITTPLGEKGPKTVNVKVEYEVSPGIVAKGEFDQPMTITDPSDYPRITANPTFGLREYLYGITPNTLTIMSGTTDISTLCEVTNVTANDWILEIPEEHKAVGKWFWVVNGPVSGQAATKTLIYALKIPFRDTFIDMPVQQMFYWAGPGFPTYRDTWVVNYSPTPVAYAPGETGHIEFDLEWAGLGVTEVTINSPTITGLSFSEAVVQDGKLVIEYTHTSSSPQFVGDAVFQLTKQNVGNVTPYITKAASVTFKAKNNLVLTFTGGKAFTGGFGDAAIGVPYTCTNNGTTFNVTQTGVTITTVPAGVIEYVNSASGKMNFKFVKKVDEDTLDNVQVFVNFESDKSNGEELSITSSPRFVLEPLPVLGIDYKYHTNQYISIAMTAWYGTQRVRPTSPDIKFTRSSSIFDAVGDNILIAITHGKGSINSPITITYVPTGTVKTSSLTTTLSDNTSTSATALSTTQAVANEAKQLQFQVRIAATIVNIDNFSDLKLTSVPANGNSILTQSPMQYVTPSDRKLIGADVTTGWTGTGLNITGFIASGDANYKGWWKVNNTFNNIAQAPVTGTTEKQEYNPELTPITVKFKLEQMQGSSKVSFPTGAFGEIVTGGEIASAGPISASGDANFPYSIDIVPTGNVGAGTLTGIIRINGIDQNYTVNVVLQTPQLKLTSTVGGSSAAPVDISLLSPAKLPLTLMYGDQLLANNDPNVKWTITFGTISLALRRQFVDQTNFWVAGINQALGVVGSNNITAELIDQPGKKSTLQVFVKFVAPPQADWTSAFWTTSLPAKNADTKWIGTIGNQAGEGYGLGDSYEHYVEVITPTGSQKPVLNVPSNQAPNDPSGNRKRYVAMTTGWTGGTVTLQGVIRVDNNWYNINATQITIPQESLTVKNITNEVGNDPVEVFFDLTQVRGTNGGPIVDIANIEGVGFKTITFNSAIVESVANVKQYPGDNFSMVVTRKAGDLTNGTVPISMVVTVEGVDYLTVVNTTFTVPTPLASNDGFETTGRGNQDNPVTLNQSVYLPN</sequence>
<feature type="compositionally biased region" description="Gly residues" evidence="1">
    <location>
        <begin position="635"/>
        <end position="654"/>
    </location>
</feature>
<feature type="region of interest" description="Disordered" evidence="1">
    <location>
        <begin position="628"/>
        <end position="659"/>
    </location>
</feature>
<protein>
    <submittedName>
        <fullName evidence="2">Uncharacterized protein</fullName>
    </submittedName>
</protein>
<accession>A0A4D6DWM9</accession>
<dbReference type="Proteomes" id="UP000297195">
    <property type="component" value="Segment"/>
</dbReference>
<keyword evidence="3" id="KW-1185">Reference proteome</keyword>
<evidence type="ECO:0000313" key="2">
    <source>
        <dbReference type="EMBL" id="QBZ70714.1"/>
    </source>
</evidence>
<evidence type="ECO:0000313" key="3">
    <source>
        <dbReference type="Proteomes" id="UP000297195"/>
    </source>
</evidence>
<dbReference type="EMBL" id="MK689364">
    <property type="protein sequence ID" value="QBZ70714.1"/>
    <property type="molecule type" value="Genomic_DNA"/>
</dbReference>
<feature type="compositionally biased region" description="Polar residues" evidence="1">
    <location>
        <begin position="5101"/>
        <end position="5119"/>
    </location>
</feature>
<feature type="region of interest" description="Disordered" evidence="1">
    <location>
        <begin position="5091"/>
        <end position="5119"/>
    </location>
</feature>
<name>A0A4D6DWM9_9CAUD</name>
<organism evidence="2 3">
    <name type="scientific">Edwardsiella phage pEt-SU</name>
    <dbReference type="NCBI Taxonomy" id="2562142"/>
    <lineage>
        <taxon>Viruses</taxon>
        <taxon>Duplodnaviria</taxon>
        <taxon>Heunggongvirae</taxon>
        <taxon>Uroviricota</taxon>
        <taxon>Caudoviricetes</taxon>
        <taxon>Chimalliviridae</taxon>
        <taxon>Petsuvirus</taxon>
        <taxon>Petsuvirus pEtSU</taxon>
    </lineage>
</organism>
<reference evidence="2 3" key="1">
    <citation type="submission" date="2019-03" db="EMBL/GenBank/DDBJ databases">
        <authorList>
            <person name="Kim S.G."/>
            <person name="Park S.C."/>
        </authorList>
    </citation>
    <scope>NUCLEOTIDE SEQUENCE [LARGE SCALE GENOMIC DNA]</scope>
</reference>
<evidence type="ECO:0000256" key="1">
    <source>
        <dbReference type="SAM" id="MobiDB-lite"/>
    </source>
</evidence>